<gene>
    <name evidence="1" type="ORF">METZ01_LOCUS379749</name>
</gene>
<dbReference type="EMBL" id="UINC01140002">
    <property type="protein sequence ID" value="SVD26895.1"/>
    <property type="molecule type" value="Genomic_DNA"/>
</dbReference>
<dbReference type="AlphaFoldDB" id="A0A382TYX0"/>
<sequence>MMKRNLFSCTFILIISMSMVHSQNSYNYDHTFLDLTDTLGGVVQGSDGAWQNSPHGVAVAPDGNIWINIYGNWGEMEVLDNGDTGHYK</sequence>
<feature type="non-terminal residue" evidence="1">
    <location>
        <position position="88"/>
    </location>
</feature>
<reference evidence="1" key="1">
    <citation type="submission" date="2018-05" db="EMBL/GenBank/DDBJ databases">
        <authorList>
            <person name="Lanie J.A."/>
            <person name="Ng W.-L."/>
            <person name="Kazmierczak K.M."/>
            <person name="Andrzejewski T.M."/>
            <person name="Davidsen T.M."/>
            <person name="Wayne K.J."/>
            <person name="Tettelin H."/>
            <person name="Glass J.I."/>
            <person name="Rusch D."/>
            <person name="Podicherti R."/>
            <person name="Tsui H.-C.T."/>
            <person name="Winkler M.E."/>
        </authorList>
    </citation>
    <scope>NUCLEOTIDE SEQUENCE</scope>
</reference>
<accession>A0A382TYX0</accession>
<protein>
    <recommendedName>
        <fullName evidence="2">SMP-30/Gluconolactonase/LRE-like region domain-containing protein</fullName>
    </recommendedName>
</protein>
<name>A0A382TYX0_9ZZZZ</name>
<evidence type="ECO:0008006" key="2">
    <source>
        <dbReference type="Google" id="ProtNLM"/>
    </source>
</evidence>
<proteinExistence type="predicted"/>
<organism evidence="1">
    <name type="scientific">marine metagenome</name>
    <dbReference type="NCBI Taxonomy" id="408172"/>
    <lineage>
        <taxon>unclassified sequences</taxon>
        <taxon>metagenomes</taxon>
        <taxon>ecological metagenomes</taxon>
    </lineage>
</organism>
<evidence type="ECO:0000313" key="1">
    <source>
        <dbReference type="EMBL" id="SVD26895.1"/>
    </source>
</evidence>